<dbReference type="EMBL" id="JAHLJV010000004">
    <property type="protein sequence ID" value="KAK1598515.1"/>
    <property type="molecule type" value="Genomic_DNA"/>
</dbReference>
<reference evidence="1" key="1">
    <citation type="submission" date="2021-06" db="EMBL/GenBank/DDBJ databases">
        <title>Comparative genomics, transcriptomics and evolutionary studies reveal genomic signatures of adaptation to plant cell wall in hemibiotrophic fungi.</title>
        <authorList>
            <consortium name="DOE Joint Genome Institute"/>
            <person name="Baroncelli R."/>
            <person name="Diaz J.F."/>
            <person name="Benocci T."/>
            <person name="Peng M."/>
            <person name="Battaglia E."/>
            <person name="Haridas S."/>
            <person name="Andreopoulos W."/>
            <person name="Labutti K."/>
            <person name="Pangilinan J."/>
            <person name="Floch G.L."/>
            <person name="Makela M.R."/>
            <person name="Henrissat B."/>
            <person name="Grigoriev I.V."/>
            <person name="Crouch J.A."/>
            <person name="De Vries R.P."/>
            <person name="Sukno S.A."/>
            <person name="Thon M.R."/>
        </authorList>
    </citation>
    <scope>NUCLEOTIDE SEQUENCE</scope>
    <source>
        <strain evidence="1">CBS 125086</strain>
    </source>
</reference>
<sequence length="82" mass="9166">MVLSSWPPSLSLSLCLSVFLFSLSSFVTGLQCVLLFSLPSFSLYPFYPVRSHTPDGFGKGVQGVFGTRRREIDAFTNWISIR</sequence>
<evidence type="ECO:0000313" key="2">
    <source>
        <dbReference type="Proteomes" id="UP001230504"/>
    </source>
</evidence>
<name>A0AAD8Q9M0_9PEZI</name>
<dbReference type="AlphaFoldDB" id="A0AAD8Q9M0"/>
<dbReference type="Proteomes" id="UP001230504">
    <property type="component" value="Unassembled WGS sequence"/>
</dbReference>
<dbReference type="RefSeq" id="XP_060419192.1">
    <property type="nucleotide sequence ID" value="XM_060556667.1"/>
</dbReference>
<evidence type="ECO:0000313" key="1">
    <source>
        <dbReference type="EMBL" id="KAK1598515.1"/>
    </source>
</evidence>
<comment type="caution">
    <text evidence="1">The sequence shown here is derived from an EMBL/GenBank/DDBJ whole genome shotgun (WGS) entry which is preliminary data.</text>
</comment>
<organism evidence="1 2">
    <name type="scientific">Colletotrichum navitas</name>
    <dbReference type="NCBI Taxonomy" id="681940"/>
    <lineage>
        <taxon>Eukaryota</taxon>
        <taxon>Fungi</taxon>
        <taxon>Dikarya</taxon>
        <taxon>Ascomycota</taxon>
        <taxon>Pezizomycotina</taxon>
        <taxon>Sordariomycetes</taxon>
        <taxon>Hypocreomycetidae</taxon>
        <taxon>Glomerellales</taxon>
        <taxon>Glomerellaceae</taxon>
        <taxon>Colletotrichum</taxon>
        <taxon>Colletotrichum graminicola species complex</taxon>
    </lineage>
</organism>
<accession>A0AAD8Q9M0</accession>
<protein>
    <submittedName>
        <fullName evidence="1">Uncharacterized protein</fullName>
    </submittedName>
</protein>
<gene>
    <name evidence="1" type="ORF">LY79DRAFT_537367</name>
</gene>
<keyword evidence="2" id="KW-1185">Reference proteome</keyword>
<proteinExistence type="predicted"/>
<dbReference type="GeneID" id="85440907"/>